<gene>
    <name evidence="1" type="ORF">ALC56_06241</name>
</gene>
<evidence type="ECO:0000313" key="2">
    <source>
        <dbReference type="Proteomes" id="UP000078541"/>
    </source>
</evidence>
<name>A0A151JWZ8_9HYME</name>
<dbReference type="Proteomes" id="UP000078541">
    <property type="component" value="Unassembled WGS sequence"/>
</dbReference>
<proteinExistence type="predicted"/>
<keyword evidence="2" id="KW-1185">Reference proteome</keyword>
<sequence length="56" mass="6352">MLIAEINDNCILGADFLKLLNLQNIFDCIFLGSVSDIDTDFKCACIDSIAEFHRIW</sequence>
<dbReference type="EMBL" id="KQ981609">
    <property type="protein sequence ID" value="KYN39372.1"/>
    <property type="molecule type" value="Genomic_DNA"/>
</dbReference>
<dbReference type="STRING" id="34720.A0A151JWZ8"/>
<protein>
    <submittedName>
        <fullName evidence="1">Uncharacterized protein</fullName>
    </submittedName>
</protein>
<organism evidence="1 2">
    <name type="scientific">Trachymyrmex septentrionalis</name>
    <dbReference type="NCBI Taxonomy" id="34720"/>
    <lineage>
        <taxon>Eukaryota</taxon>
        <taxon>Metazoa</taxon>
        <taxon>Ecdysozoa</taxon>
        <taxon>Arthropoda</taxon>
        <taxon>Hexapoda</taxon>
        <taxon>Insecta</taxon>
        <taxon>Pterygota</taxon>
        <taxon>Neoptera</taxon>
        <taxon>Endopterygota</taxon>
        <taxon>Hymenoptera</taxon>
        <taxon>Apocrita</taxon>
        <taxon>Aculeata</taxon>
        <taxon>Formicoidea</taxon>
        <taxon>Formicidae</taxon>
        <taxon>Myrmicinae</taxon>
        <taxon>Trachymyrmex</taxon>
    </lineage>
</organism>
<reference evidence="1 2" key="1">
    <citation type="submission" date="2016-03" db="EMBL/GenBank/DDBJ databases">
        <title>Trachymyrmex septentrionalis WGS genome.</title>
        <authorList>
            <person name="Nygaard S."/>
            <person name="Hu H."/>
            <person name="Boomsma J."/>
            <person name="Zhang G."/>
        </authorList>
    </citation>
    <scope>NUCLEOTIDE SEQUENCE [LARGE SCALE GENOMIC DNA]</scope>
    <source>
        <strain evidence="1">Tsep2-gDNA-1</strain>
        <tissue evidence="1">Whole body</tissue>
    </source>
</reference>
<dbReference type="AlphaFoldDB" id="A0A151JWZ8"/>
<accession>A0A151JWZ8</accession>
<evidence type="ECO:0000313" key="1">
    <source>
        <dbReference type="EMBL" id="KYN39372.1"/>
    </source>
</evidence>